<feature type="transmembrane region" description="Helical" evidence="1">
    <location>
        <begin position="264"/>
        <end position="284"/>
    </location>
</feature>
<dbReference type="Proteomes" id="UP001290455">
    <property type="component" value="Unassembled WGS sequence"/>
</dbReference>
<feature type="transmembrane region" description="Helical" evidence="1">
    <location>
        <begin position="443"/>
        <end position="462"/>
    </location>
</feature>
<name>A0ABU5J1L1_9BACI</name>
<keyword evidence="1" id="KW-0812">Transmembrane</keyword>
<protein>
    <submittedName>
        <fullName evidence="2">O-antigen polymerase</fullName>
    </submittedName>
</protein>
<feature type="transmembrane region" description="Helical" evidence="1">
    <location>
        <begin position="64"/>
        <end position="85"/>
    </location>
</feature>
<feature type="transmembrane region" description="Helical" evidence="1">
    <location>
        <begin position="193"/>
        <end position="214"/>
    </location>
</feature>
<evidence type="ECO:0000313" key="3">
    <source>
        <dbReference type="Proteomes" id="UP001290455"/>
    </source>
</evidence>
<keyword evidence="1" id="KW-1133">Transmembrane helix</keyword>
<feature type="transmembrane region" description="Helical" evidence="1">
    <location>
        <begin position="106"/>
        <end position="123"/>
    </location>
</feature>
<organism evidence="2 3">
    <name type="scientific">Robertmurraya mangrovi</name>
    <dbReference type="NCBI Taxonomy" id="3098077"/>
    <lineage>
        <taxon>Bacteria</taxon>
        <taxon>Bacillati</taxon>
        <taxon>Bacillota</taxon>
        <taxon>Bacilli</taxon>
        <taxon>Bacillales</taxon>
        <taxon>Bacillaceae</taxon>
        <taxon>Robertmurraya</taxon>
    </lineage>
</organism>
<reference evidence="2 3" key="1">
    <citation type="submission" date="2023-11" db="EMBL/GenBank/DDBJ databases">
        <title>Bacillus jintuensis, isolated from a mudflat on the Beibu Gulf coast.</title>
        <authorList>
            <person name="Li M."/>
        </authorList>
    </citation>
    <scope>NUCLEOTIDE SEQUENCE [LARGE SCALE GENOMIC DNA]</scope>
    <source>
        <strain evidence="2 3">31A1R</strain>
    </source>
</reference>
<sequence>MEQSKIVGTIIFSLVYLIIGISIIIFTPHHLTDSEYANYLTLTMCYFIVAGLFLLSYIATNMNLFEPIIFVTFLYLMIFSIIPIINIIKGDTLFFGKDIMGGAKKATWIFVTSYIAFLVGYYFKKNTPKMKENIDKKSIGRISYDESKITLISLIFWIIFFLLSLIDLIISGKNILYILTIGTLGDIDSSRKIDAPTGFVSMFGYSMIPIWMYIFAYSKNSFLKKVLYVLTLIVFIVIGFRFVIVILIMAPIIYYYIKNKKTPNIILLIFLGVIMMFMIGLIGFMRGDVRYGNETQWDSFNFDFVMDAVIGNFNLYQPFYGMVEVIPDQLGYSFGAQIFVYTIIMFIPRAIWPNKPYSNLDEVLAKSVTPYASDAGIAFPNIGEFYLEFGIVGCIVFMFFFGKLCGWAKILYQGKNTSVHSLIAYSIFLPSLMQLIIRGYTPSNFYLMVFLLLPIIIIESLTKKGGDYREHSRKSN</sequence>
<feature type="transmembrane region" description="Helical" evidence="1">
    <location>
        <begin position="330"/>
        <end position="352"/>
    </location>
</feature>
<keyword evidence="3" id="KW-1185">Reference proteome</keyword>
<feature type="transmembrane region" description="Helical" evidence="1">
    <location>
        <begin position="226"/>
        <end position="257"/>
    </location>
</feature>
<evidence type="ECO:0000256" key="1">
    <source>
        <dbReference type="SAM" id="Phobius"/>
    </source>
</evidence>
<dbReference type="RefSeq" id="WP_322447608.1">
    <property type="nucleotide sequence ID" value="NZ_JAXOFX010000012.1"/>
</dbReference>
<feature type="transmembrane region" description="Helical" evidence="1">
    <location>
        <begin position="6"/>
        <end position="27"/>
    </location>
</feature>
<feature type="transmembrane region" description="Helical" evidence="1">
    <location>
        <begin position="419"/>
        <end position="437"/>
    </location>
</feature>
<evidence type="ECO:0000313" key="2">
    <source>
        <dbReference type="EMBL" id="MDZ5473314.1"/>
    </source>
</evidence>
<feature type="transmembrane region" description="Helical" evidence="1">
    <location>
        <begin position="389"/>
        <end position="412"/>
    </location>
</feature>
<dbReference type="EMBL" id="JAXOFX010000012">
    <property type="protein sequence ID" value="MDZ5473314.1"/>
    <property type="molecule type" value="Genomic_DNA"/>
</dbReference>
<proteinExistence type="predicted"/>
<dbReference type="InterPro" id="IPR029468">
    <property type="entry name" value="O-ag_pol_Wzy"/>
</dbReference>
<dbReference type="Pfam" id="PF14296">
    <property type="entry name" value="O-ag_pol_Wzy"/>
    <property type="match status" value="1"/>
</dbReference>
<feature type="transmembrane region" description="Helical" evidence="1">
    <location>
        <begin position="39"/>
        <end position="58"/>
    </location>
</feature>
<gene>
    <name evidence="2" type="ORF">SM124_16470</name>
</gene>
<dbReference type="NCBIfam" id="TIGR04370">
    <property type="entry name" value="glyco_rpt_poly"/>
    <property type="match status" value="1"/>
</dbReference>
<feature type="transmembrane region" description="Helical" evidence="1">
    <location>
        <begin position="149"/>
        <end position="172"/>
    </location>
</feature>
<accession>A0ABU5J1L1</accession>
<comment type="caution">
    <text evidence="2">The sequence shown here is derived from an EMBL/GenBank/DDBJ whole genome shotgun (WGS) entry which is preliminary data.</text>
</comment>
<keyword evidence="1" id="KW-0472">Membrane</keyword>